<reference evidence="1 2" key="1">
    <citation type="journal article" date="2019" name="Philos. Trans. R. Soc. Lond., B, Biol. Sci.">
        <title>Ant behaviour and brain gene expression of defending hosts depend on the ecological success of the intruding social parasite.</title>
        <authorList>
            <person name="Kaur R."/>
            <person name="Stoldt M."/>
            <person name="Jongepier E."/>
            <person name="Feldmeyer B."/>
            <person name="Menzel F."/>
            <person name="Bornberg-Bauer E."/>
            <person name="Foitzik S."/>
        </authorList>
    </citation>
    <scope>NUCLEOTIDE SEQUENCE [LARGE SCALE GENOMIC DNA]</scope>
    <source>
        <tissue evidence="1">Whole body</tissue>
    </source>
</reference>
<keyword evidence="2" id="KW-1185">Reference proteome</keyword>
<comment type="caution">
    <text evidence="1">The sequence shown here is derived from an EMBL/GenBank/DDBJ whole genome shotgun (WGS) entry which is preliminary data.</text>
</comment>
<sequence length="474" mass="53508">MMTDAIAPTRVTVRRANRRPFRACIASRGRRKRSGVSRIARVKGNRGLGVRTVTRVDRGVAAYYPTGTWHANKMHTRRGNLVRRPGEQILMRAVTDAGIENKDTGVPRFCPAHTCQRIYKRRDTRFGTTQTPINAAPSDPPVLHVRVYGIKKLMPIPPAHLCIPFVLVQVGDRRKRFERSRTRMSDTLYPSSISKRTLSISRFVASTRVASGAKPKRGACYTGLRQRSSVVQLADTIRAAREKDFITLVRDRAPYADFMQDRAALSAPAERSPSRKFRRNLDGVIEHVPFGPRTYIFPLLSLLMLDRASLADAIGRGKRIFRRDTHRCSHGEITRRARSAPHILFNHVTALQSARSNLLREVEGRPRYEERSNKERLKLRSESNPLPILDDGYCLAILAKSKSIIDAIWISGLPYASDVQMNLVILVSDNDHDAGGNLNRTIGDDLDFAKKGHASLKGRRLLTCPNRMYFITQE</sequence>
<organism evidence="1 2">
    <name type="scientific">Temnothorax longispinosus</name>
    <dbReference type="NCBI Taxonomy" id="300112"/>
    <lineage>
        <taxon>Eukaryota</taxon>
        <taxon>Metazoa</taxon>
        <taxon>Ecdysozoa</taxon>
        <taxon>Arthropoda</taxon>
        <taxon>Hexapoda</taxon>
        <taxon>Insecta</taxon>
        <taxon>Pterygota</taxon>
        <taxon>Neoptera</taxon>
        <taxon>Endopterygota</taxon>
        <taxon>Hymenoptera</taxon>
        <taxon>Apocrita</taxon>
        <taxon>Aculeata</taxon>
        <taxon>Formicoidea</taxon>
        <taxon>Formicidae</taxon>
        <taxon>Myrmicinae</taxon>
        <taxon>Temnothorax</taxon>
    </lineage>
</organism>
<evidence type="ECO:0000313" key="2">
    <source>
        <dbReference type="Proteomes" id="UP000310200"/>
    </source>
</evidence>
<protein>
    <submittedName>
        <fullName evidence="1">Uncharacterized protein</fullName>
    </submittedName>
</protein>
<accession>A0A4S2JCH6</accession>
<gene>
    <name evidence="1" type="ORF">DBV15_01037</name>
</gene>
<dbReference type="AlphaFoldDB" id="A0A4S2JCH6"/>
<dbReference type="Proteomes" id="UP000310200">
    <property type="component" value="Unassembled WGS sequence"/>
</dbReference>
<dbReference type="EMBL" id="QBLH01003951">
    <property type="protein sequence ID" value="TGZ32127.1"/>
    <property type="molecule type" value="Genomic_DNA"/>
</dbReference>
<proteinExistence type="predicted"/>
<evidence type="ECO:0000313" key="1">
    <source>
        <dbReference type="EMBL" id="TGZ32127.1"/>
    </source>
</evidence>
<name>A0A4S2JCH6_9HYME</name>